<feature type="region of interest" description="Disordered" evidence="1">
    <location>
        <begin position="1"/>
        <end position="73"/>
    </location>
</feature>
<evidence type="ECO:0000313" key="4">
    <source>
        <dbReference type="Proteomes" id="UP000075573"/>
    </source>
</evidence>
<dbReference type="Proteomes" id="UP000075573">
    <property type="component" value="Unassembled WGS sequence"/>
</dbReference>
<feature type="compositionally biased region" description="Basic residues" evidence="1">
    <location>
        <begin position="34"/>
        <end position="46"/>
    </location>
</feature>
<reference evidence="3 4" key="1">
    <citation type="submission" date="2015-06" db="EMBL/GenBank/DDBJ databases">
        <title>Improved classification and identification of acetic acid bacteria using matrix-assisted laser desorption/ionization time-of-flight mass spectrometry; Gluconobacter nephelii and Gluconobacter uchimurae are later heterotypic synonyms of Gluconobacter japonicus and Gluconobacter oxydans, respectively.</title>
        <authorList>
            <person name="Li L."/>
            <person name="Cleenwerck I."/>
            <person name="De Vuyst L."/>
            <person name="Vandamme P."/>
        </authorList>
    </citation>
    <scope>NUCLEOTIDE SEQUENCE [LARGE SCALE GENOMIC DNA]</scope>
    <source>
        <strain evidence="3 4">LMG 1764</strain>
    </source>
</reference>
<evidence type="ECO:0000256" key="1">
    <source>
        <dbReference type="SAM" id="MobiDB-lite"/>
    </source>
</evidence>
<evidence type="ECO:0000256" key="2">
    <source>
        <dbReference type="SAM" id="Phobius"/>
    </source>
</evidence>
<name>A0A149QRT6_9PROT</name>
<feature type="transmembrane region" description="Helical" evidence="2">
    <location>
        <begin position="163"/>
        <end position="187"/>
    </location>
</feature>
<feature type="transmembrane region" description="Helical" evidence="2">
    <location>
        <begin position="132"/>
        <end position="151"/>
    </location>
</feature>
<proteinExistence type="predicted"/>
<comment type="caution">
    <text evidence="3">The sequence shown here is derived from an EMBL/GenBank/DDBJ whole genome shotgun (WGS) entry which is preliminary data.</text>
</comment>
<sequence length="324" mass="35119">MDMQNPETSVTAPGVTDTSVTAVEAVAGTEGKSVSRHNGARRRSHPHASQQDLGHQGSGNPGSGHQEHSQAELRDRRRTYLALAIMFMVPATAAVAGGIFMNRSAVLQKEILPGIGMWGHVFLRSEFQLADFIHGATLATAALASLLAAFACARCTRRVRNRVARFTGAGMIVLSLISTLPVFHVLLDAHLLENREKSQRMARTMVDAIGLTVLQDGGSDQEMAKRLAGDRKLTVDTAHHAFAFEPLAGTSDIMFVRYMKARSTCSPVRPQSCQTMMNLAQPNWPDRTPEVDDVRMLAHLFSVSRKPWNPGSLAIEGSVVNGDA</sequence>
<organism evidence="3 4">
    <name type="scientific">Gluconobacter potus</name>
    <dbReference type="NCBI Taxonomy" id="2724927"/>
    <lineage>
        <taxon>Bacteria</taxon>
        <taxon>Pseudomonadati</taxon>
        <taxon>Pseudomonadota</taxon>
        <taxon>Alphaproteobacteria</taxon>
        <taxon>Acetobacterales</taxon>
        <taxon>Acetobacteraceae</taxon>
        <taxon>Gluconobacter</taxon>
    </lineage>
</organism>
<keyword evidence="2" id="KW-1133">Transmembrane helix</keyword>
<feature type="transmembrane region" description="Helical" evidence="2">
    <location>
        <begin position="80"/>
        <end position="101"/>
    </location>
</feature>
<protein>
    <submittedName>
        <fullName evidence="3">Uncharacterized protein</fullName>
    </submittedName>
</protein>
<evidence type="ECO:0000313" key="3">
    <source>
        <dbReference type="EMBL" id="KXV00029.1"/>
    </source>
</evidence>
<keyword evidence="2" id="KW-0812">Transmembrane</keyword>
<dbReference type="PATRIC" id="fig|442.7.peg.3304"/>
<keyword evidence="2" id="KW-0472">Membrane</keyword>
<feature type="compositionally biased region" description="Polar residues" evidence="1">
    <location>
        <begin position="1"/>
        <end position="21"/>
    </location>
</feature>
<dbReference type="AlphaFoldDB" id="A0A149QRT6"/>
<dbReference type="EMBL" id="LHZB01000118">
    <property type="protein sequence ID" value="KXV00029.1"/>
    <property type="molecule type" value="Genomic_DNA"/>
</dbReference>
<accession>A0A149QRT6</accession>
<gene>
    <name evidence="3" type="ORF">AD929_12410</name>
</gene>